<evidence type="ECO:0000313" key="2">
    <source>
        <dbReference type="Proteomes" id="UP001500171"/>
    </source>
</evidence>
<proteinExistence type="predicted"/>
<reference evidence="2" key="1">
    <citation type="journal article" date="2019" name="Int. J. Syst. Evol. Microbiol.">
        <title>The Global Catalogue of Microorganisms (GCM) 10K type strain sequencing project: providing services to taxonomists for standard genome sequencing and annotation.</title>
        <authorList>
            <consortium name="The Broad Institute Genomics Platform"/>
            <consortium name="The Broad Institute Genome Sequencing Center for Infectious Disease"/>
            <person name="Wu L."/>
            <person name="Ma J."/>
        </authorList>
    </citation>
    <scope>NUCLEOTIDE SEQUENCE [LARGE SCALE GENOMIC DNA]</scope>
    <source>
        <strain evidence="2">JCM 18050</strain>
    </source>
</reference>
<dbReference type="Proteomes" id="UP001500171">
    <property type="component" value="Unassembled WGS sequence"/>
</dbReference>
<sequence>MWDGTYESNGVTKHMVRIDASMANNVLTAPSGMTYSDVVALVNVNGNLENLMNITVNDDDGDAAIASNTNVTGAMRATWYNDGVAITSAELGQTLTACSGPYTLKVEVPSAVSANTTYGDPNTNAYGTHDGITYTFEPNEKIICTIQPKDLTVYPGTDSSSVKYASGYNSSTWQRAKGFKVSAGFPTTGFVNAVFKIIGSGSDQSKYRCSSPDNGGKITLSGAASKVLGQNCVVTYNSATKTAFVAGGVPKITLEYNTDNNGWVVVDSYAIPIPSKWAIGYGMMNYGNMSSLSNSSSFDTLNTCRVMVDGNASPTTLKTQILDMTNEGKAWRQKYLYRRDELTNSPLADTTNYPENSSTYIVANYYSRDIGTFMSEWGDVANYDSSPWSTPSKIYWTAEAYSTVYQLTVSSNGYVGFAYANYPVTGAICRGD</sequence>
<name>A0ABP9N1H5_9GAMM</name>
<organism evidence="1 2">
    <name type="scientific">Orbus sasakiae</name>
    <dbReference type="NCBI Taxonomy" id="1078475"/>
    <lineage>
        <taxon>Bacteria</taxon>
        <taxon>Pseudomonadati</taxon>
        <taxon>Pseudomonadota</taxon>
        <taxon>Gammaproteobacteria</taxon>
        <taxon>Orbales</taxon>
        <taxon>Orbaceae</taxon>
        <taxon>Orbus</taxon>
    </lineage>
</organism>
<gene>
    <name evidence="1" type="ORF">GCM10023211_06830</name>
</gene>
<evidence type="ECO:0000313" key="1">
    <source>
        <dbReference type="EMBL" id="GAA5106701.1"/>
    </source>
</evidence>
<comment type="caution">
    <text evidence="1">The sequence shown here is derived from an EMBL/GenBank/DDBJ whole genome shotgun (WGS) entry which is preliminary data.</text>
</comment>
<protein>
    <submittedName>
        <fullName evidence="1">Uncharacterized protein</fullName>
    </submittedName>
</protein>
<dbReference type="EMBL" id="BAABHY010000001">
    <property type="protein sequence ID" value="GAA5106701.1"/>
    <property type="molecule type" value="Genomic_DNA"/>
</dbReference>
<keyword evidence="2" id="KW-1185">Reference proteome</keyword>
<accession>A0ABP9N1H5</accession>